<name>A0A1Z3N609_BDEBC</name>
<organism evidence="1 2">
    <name type="scientific">Bdellovibrio bacteriovorus</name>
    <dbReference type="NCBI Taxonomy" id="959"/>
    <lineage>
        <taxon>Bacteria</taxon>
        <taxon>Pseudomonadati</taxon>
        <taxon>Bdellovibrionota</taxon>
        <taxon>Bdellovibrionia</taxon>
        <taxon>Bdellovibrionales</taxon>
        <taxon>Pseudobdellovibrionaceae</taxon>
        <taxon>Bdellovibrio</taxon>
    </lineage>
</organism>
<proteinExistence type="predicted"/>
<evidence type="ECO:0000313" key="2">
    <source>
        <dbReference type="Proteomes" id="UP000197003"/>
    </source>
</evidence>
<dbReference type="Proteomes" id="UP000197003">
    <property type="component" value="Chromosome"/>
</dbReference>
<gene>
    <name evidence="1" type="ORF">B9G79_04580</name>
</gene>
<dbReference type="OrthoDB" id="268656at2"/>
<dbReference type="EMBL" id="CP020946">
    <property type="protein sequence ID" value="ASD62895.1"/>
    <property type="molecule type" value="Genomic_DNA"/>
</dbReference>
<protein>
    <submittedName>
        <fullName evidence="1">Uncharacterized protein</fullName>
    </submittedName>
</protein>
<accession>A0A1Z3N609</accession>
<sequence length="201" mass="23087">MLVNNNRGFAMAALKKVLISAFITGHIVMMITAALPDRSAVGDRILQALSPYQVFFGLDQPWSMFAPNPASVNSYLTATITFKDGSTEQWTFPRASQLDSWDRFTAGERYRKYQQDNLLPMEKSELWFDLSRYVAREVAKLEQLGRKREFEQLYFYRHTNTVQPPTQVFIPHGQMSTAYTSESVFHFKPTGGPRYEANNSH</sequence>
<dbReference type="AlphaFoldDB" id="A0A1Z3N609"/>
<evidence type="ECO:0000313" key="1">
    <source>
        <dbReference type="EMBL" id="ASD62895.1"/>
    </source>
</evidence>
<reference evidence="1 2" key="1">
    <citation type="submission" date="2017-04" db="EMBL/GenBank/DDBJ databases">
        <title>Whole genome sequence of Bdellovibrio bacteriovorus strain SSB218315.</title>
        <authorList>
            <person name="Oyedara O."/>
            <person name="Rodriguez-Perez M.A."/>
        </authorList>
    </citation>
    <scope>NUCLEOTIDE SEQUENCE [LARGE SCALE GENOMIC DNA]</scope>
    <source>
        <strain evidence="1 2">SSB218315</strain>
    </source>
</reference>